<evidence type="ECO:0000256" key="1">
    <source>
        <dbReference type="SAM" id="MobiDB-lite"/>
    </source>
</evidence>
<dbReference type="PANTHER" id="PTHR22910:SF6">
    <property type="entry name" value="PROTEIN MGARP"/>
    <property type="match status" value="1"/>
</dbReference>
<proteinExistence type="predicted"/>
<dbReference type="Proteomes" id="UP000184499">
    <property type="component" value="Unassembled WGS sequence"/>
</dbReference>
<keyword evidence="4" id="KW-1185">Reference proteome</keyword>
<evidence type="ECO:0000259" key="2">
    <source>
        <dbReference type="PROSITE" id="PS50812"/>
    </source>
</evidence>
<feature type="compositionally biased region" description="Low complexity" evidence="1">
    <location>
        <begin position="381"/>
        <end position="424"/>
    </location>
</feature>
<evidence type="ECO:0000313" key="3">
    <source>
        <dbReference type="EMBL" id="OJJ71591.1"/>
    </source>
</evidence>
<dbReference type="OrthoDB" id="62853at2759"/>
<dbReference type="RefSeq" id="XP_067478839.1">
    <property type="nucleotide sequence ID" value="XM_067622719.1"/>
</dbReference>
<dbReference type="GO" id="GO:0005739">
    <property type="term" value="C:mitochondrion"/>
    <property type="evidence" value="ECO:0007669"/>
    <property type="project" value="InterPro"/>
</dbReference>
<reference evidence="4" key="1">
    <citation type="journal article" date="2017" name="Genome Biol.">
        <title>Comparative genomics reveals high biological diversity and specific adaptations in the industrially and medically important fungal genus Aspergillus.</title>
        <authorList>
            <person name="de Vries R.P."/>
            <person name="Riley R."/>
            <person name="Wiebenga A."/>
            <person name="Aguilar-Osorio G."/>
            <person name="Amillis S."/>
            <person name="Uchima C.A."/>
            <person name="Anderluh G."/>
            <person name="Asadollahi M."/>
            <person name="Askin M."/>
            <person name="Barry K."/>
            <person name="Battaglia E."/>
            <person name="Bayram O."/>
            <person name="Benocci T."/>
            <person name="Braus-Stromeyer S.A."/>
            <person name="Caldana C."/>
            <person name="Canovas D."/>
            <person name="Cerqueira G.C."/>
            <person name="Chen F."/>
            <person name="Chen W."/>
            <person name="Choi C."/>
            <person name="Clum A."/>
            <person name="Dos Santos R.A."/>
            <person name="Damasio A.R."/>
            <person name="Diallinas G."/>
            <person name="Emri T."/>
            <person name="Fekete E."/>
            <person name="Flipphi M."/>
            <person name="Freyberg S."/>
            <person name="Gallo A."/>
            <person name="Gournas C."/>
            <person name="Habgood R."/>
            <person name="Hainaut M."/>
            <person name="Harispe M.L."/>
            <person name="Henrissat B."/>
            <person name="Hilden K.S."/>
            <person name="Hope R."/>
            <person name="Hossain A."/>
            <person name="Karabika E."/>
            <person name="Karaffa L."/>
            <person name="Karanyi Z."/>
            <person name="Krasevec N."/>
            <person name="Kuo A."/>
            <person name="Kusch H."/>
            <person name="LaButti K."/>
            <person name="Lagendijk E.L."/>
            <person name="Lapidus A."/>
            <person name="Levasseur A."/>
            <person name="Lindquist E."/>
            <person name="Lipzen A."/>
            <person name="Logrieco A.F."/>
            <person name="MacCabe A."/>
            <person name="Maekelae M.R."/>
            <person name="Malavazi I."/>
            <person name="Melin P."/>
            <person name="Meyer V."/>
            <person name="Mielnichuk N."/>
            <person name="Miskei M."/>
            <person name="Molnar A.P."/>
            <person name="Mule G."/>
            <person name="Ngan C.Y."/>
            <person name="Orejas M."/>
            <person name="Orosz E."/>
            <person name="Ouedraogo J.P."/>
            <person name="Overkamp K.M."/>
            <person name="Park H.-S."/>
            <person name="Perrone G."/>
            <person name="Piumi F."/>
            <person name="Punt P.J."/>
            <person name="Ram A.F."/>
            <person name="Ramon A."/>
            <person name="Rauscher S."/>
            <person name="Record E."/>
            <person name="Riano-Pachon D.M."/>
            <person name="Robert V."/>
            <person name="Roehrig J."/>
            <person name="Ruller R."/>
            <person name="Salamov A."/>
            <person name="Salih N.S."/>
            <person name="Samson R.A."/>
            <person name="Sandor E."/>
            <person name="Sanguinetti M."/>
            <person name="Schuetze T."/>
            <person name="Sepcic K."/>
            <person name="Shelest E."/>
            <person name="Sherlock G."/>
            <person name="Sophianopoulou V."/>
            <person name="Squina F.M."/>
            <person name="Sun H."/>
            <person name="Susca A."/>
            <person name="Todd R.B."/>
            <person name="Tsang A."/>
            <person name="Unkles S.E."/>
            <person name="van de Wiele N."/>
            <person name="van Rossen-Uffink D."/>
            <person name="Oliveira J.V."/>
            <person name="Vesth T.C."/>
            <person name="Visser J."/>
            <person name="Yu J.-H."/>
            <person name="Zhou M."/>
            <person name="Andersen M.R."/>
            <person name="Archer D.B."/>
            <person name="Baker S.E."/>
            <person name="Benoit I."/>
            <person name="Brakhage A.A."/>
            <person name="Braus G.H."/>
            <person name="Fischer R."/>
            <person name="Frisvad J.C."/>
            <person name="Goldman G.H."/>
            <person name="Houbraken J."/>
            <person name="Oakley B."/>
            <person name="Pocsi I."/>
            <person name="Scazzocchio C."/>
            <person name="Seiboth B."/>
            <person name="vanKuyk P.A."/>
            <person name="Wortman J."/>
            <person name="Dyer P.S."/>
            <person name="Grigoriev I.V."/>
        </authorList>
    </citation>
    <scope>NUCLEOTIDE SEQUENCE [LARGE SCALE GENOMIC DNA]</scope>
    <source>
        <strain evidence="4">CBS 101740 / IMI 381727 / IBT 21946</strain>
    </source>
</reference>
<accession>A0A1L9UIT6</accession>
<dbReference type="InterPro" id="IPR026093">
    <property type="entry name" value="MGARP"/>
</dbReference>
<feature type="region of interest" description="Disordered" evidence="1">
    <location>
        <begin position="73"/>
        <end position="163"/>
    </location>
</feature>
<evidence type="ECO:0000313" key="4">
    <source>
        <dbReference type="Proteomes" id="UP000184499"/>
    </source>
</evidence>
<feature type="compositionally biased region" description="Basic and acidic residues" evidence="1">
    <location>
        <begin position="366"/>
        <end position="379"/>
    </location>
</feature>
<feature type="region of interest" description="Disordered" evidence="1">
    <location>
        <begin position="318"/>
        <end position="453"/>
    </location>
</feature>
<feature type="compositionally biased region" description="Basic and acidic residues" evidence="1">
    <location>
        <begin position="547"/>
        <end position="590"/>
    </location>
</feature>
<feature type="compositionally biased region" description="Low complexity" evidence="1">
    <location>
        <begin position="108"/>
        <end position="134"/>
    </location>
</feature>
<feature type="compositionally biased region" description="Basic and acidic residues" evidence="1">
    <location>
        <begin position="38"/>
        <end position="55"/>
    </location>
</feature>
<dbReference type="InterPro" id="IPR000313">
    <property type="entry name" value="PWWP_dom"/>
</dbReference>
<dbReference type="VEuPathDB" id="FungiDB:ASPBRDRAFT_30009"/>
<dbReference type="PANTHER" id="PTHR22910">
    <property type="entry name" value="PROTEIN MGARP"/>
    <property type="match status" value="1"/>
</dbReference>
<dbReference type="EMBL" id="KV878684">
    <property type="protein sequence ID" value="OJJ71591.1"/>
    <property type="molecule type" value="Genomic_DNA"/>
</dbReference>
<feature type="compositionally biased region" description="Basic and acidic residues" evidence="1">
    <location>
        <begin position="429"/>
        <end position="453"/>
    </location>
</feature>
<organism evidence="3 4">
    <name type="scientific">Aspergillus brasiliensis (strain CBS 101740 / IMI 381727 / IBT 21946)</name>
    <dbReference type="NCBI Taxonomy" id="767769"/>
    <lineage>
        <taxon>Eukaryota</taxon>
        <taxon>Fungi</taxon>
        <taxon>Dikarya</taxon>
        <taxon>Ascomycota</taxon>
        <taxon>Pezizomycotina</taxon>
        <taxon>Eurotiomycetes</taxon>
        <taxon>Eurotiomycetidae</taxon>
        <taxon>Eurotiales</taxon>
        <taxon>Aspergillaceae</taxon>
        <taxon>Aspergillus</taxon>
        <taxon>Aspergillus subgen. Circumdati</taxon>
    </lineage>
</organism>
<dbReference type="AlphaFoldDB" id="A0A1L9UIT6"/>
<dbReference type="OMA" id="WPVIVCD"/>
<feature type="region of interest" description="Disordered" evidence="1">
    <location>
        <begin position="535"/>
        <end position="667"/>
    </location>
</feature>
<dbReference type="Gene3D" id="2.30.30.140">
    <property type="match status" value="1"/>
</dbReference>
<dbReference type="STRING" id="767769.A0A1L9UIT6"/>
<feature type="compositionally biased region" description="Acidic residues" evidence="1">
    <location>
        <begin position="340"/>
        <end position="353"/>
    </location>
</feature>
<feature type="compositionally biased region" description="Basic and acidic residues" evidence="1">
    <location>
        <begin position="619"/>
        <end position="667"/>
    </location>
</feature>
<dbReference type="PROSITE" id="PS50812">
    <property type="entry name" value="PWWP"/>
    <property type="match status" value="1"/>
</dbReference>
<feature type="domain" description="PWWP" evidence="2">
    <location>
        <begin position="168"/>
        <end position="266"/>
    </location>
</feature>
<feature type="region of interest" description="Disordered" evidence="1">
    <location>
        <begin position="1"/>
        <end position="61"/>
    </location>
</feature>
<feature type="compositionally biased region" description="Low complexity" evidence="1">
    <location>
        <begin position="1"/>
        <end position="18"/>
    </location>
</feature>
<dbReference type="GeneID" id="93575207"/>
<dbReference type="SMART" id="SM00293">
    <property type="entry name" value="PWWP"/>
    <property type="match status" value="1"/>
</dbReference>
<dbReference type="SUPFAM" id="SSF63748">
    <property type="entry name" value="Tudor/PWWP/MBT"/>
    <property type="match status" value="1"/>
</dbReference>
<feature type="compositionally biased region" description="Low complexity" evidence="1">
    <location>
        <begin position="25"/>
        <end position="37"/>
    </location>
</feature>
<protein>
    <recommendedName>
        <fullName evidence="2">PWWP domain-containing protein</fullName>
    </recommendedName>
</protein>
<name>A0A1L9UIT6_ASPBC</name>
<gene>
    <name evidence="3" type="ORF">ASPBRDRAFT_30009</name>
</gene>
<sequence>MAEDTPAASAPAPDAGEPSVERAPAETQPAAAEAAQESSKEKEESQANGPEDKPSGCEPCPVALANLFAPCFSATETATEEEKKEPAPAEAEESSAPAESADAKQPEESAAAPAEPEAAPASEANGTPASAKKSGAAKRKSTGTVPEHKSKLNRKKSQIRTTHLNAQPGEYYLARLRSFPPWPSIICDEEMLPQTLLNTRPVTAQRPDGTYREDYADGGKRAHERTFPVMFFETNEFLDEACDIELANEEYSAWIPNTDLTPIDAAGCKEVSEKGKSKTLLAAYAVGAEGHDLQHFKDLLADHQRALEQEIEEREAQAAAKAAAKAEREAKKNKRKSMDVVDDEDVDMDEADEETKKPKSTKKRKKDNDSEAQSDEKPAKTPKTTTKLKLTTPKTPASESGKKAPASKGKQAASSKKAAKAAASDDGEESRAASKEPEKKISQEEAKDKKEKEILFIRHKLQKGFISRDQPPKEEEMTHMSNFFGKLEKHADLEVSIIRATKINKVLKMIVKLSSIPRDEEFQFRARAMSILSKWKNLLDADTTGPSDDKEKEDKPKANGVHKESSVETPAKGDTENEKEDETKESKADTAEPQDEPMPDADAAEKPQAPEPATEEAEKEAPKTEEAEKEAPKTEEATTEKAAEEKSAEEKPAEEKATEEKAVETAA</sequence>
<dbReference type="Pfam" id="PF00855">
    <property type="entry name" value="PWWP"/>
    <property type="match status" value="1"/>
</dbReference>